<organism evidence="2 3">
    <name type="scientific">Chrysodeixis includens</name>
    <name type="common">Soybean looper</name>
    <name type="synonym">Pseudoplusia includens</name>
    <dbReference type="NCBI Taxonomy" id="689277"/>
    <lineage>
        <taxon>Eukaryota</taxon>
        <taxon>Metazoa</taxon>
        <taxon>Ecdysozoa</taxon>
        <taxon>Arthropoda</taxon>
        <taxon>Hexapoda</taxon>
        <taxon>Insecta</taxon>
        <taxon>Pterygota</taxon>
        <taxon>Neoptera</taxon>
        <taxon>Endopterygota</taxon>
        <taxon>Lepidoptera</taxon>
        <taxon>Glossata</taxon>
        <taxon>Ditrysia</taxon>
        <taxon>Noctuoidea</taxon>
        <taxon>Noctuidae</taxon>
        <taxon>Plusiinae</taxon>
        <taxon>Chrysodeixis</taxon>
    </lineage>
</organism>
<dbReference type="PANTHER" id="PTHR43975:SF2">
    <property type="entry name" value="EG:BACR7A4.14 PROTEIN-RELATED"/>
    <property type="match status" value="1"/>
</dbReference>
<dbReference type="InterPro" id="IPR036291">
    <property type="entry name" value="NAD(P)-bd_dom_sf"/>
</dbReference>
<proteinExistence type="predicted"/>
<keyword evidence="3" id="KW-1185">Reference proteome</keyword>
<dbReference type="PROSITE" id="PS00061">
    <property type="entry name" value="ADH_SHORT"/>
    <property type="match status" value="1"/>
</dbReference>
<dbReference type="PANTHER" id="PTHR43975">
    <property type="entry name" value="ZGC:101858"/>
    <property type="match status" value="1"/>
</dbReference>
<dbReference type="PRINTS" id="PR00081">
    <property type="entry name" value="GDHRDH"/>
</dbReference>
<protein>
    <submittedName>
        <fullName evidence="2">Uncharacterized protein</fullName>
    </submittedName>
</protein>
<gene>
    <name evidence="2" type="ORF">CINC_LOCUS955</name>
</gene>
<dbReference type="GO" id="GO:0016491">
    <property type="term" value="F:oxidoreductase activity"/>
    <property type="evidence" value="ECO:0007669"/>
    <property type="project" value="UniProtKB-KW"/>
</dbReference>
<dbReference type="PRINTS" id="PR00080">
    <property type="entry name" value="SDRFAMILY"/>
</dbReference>
<reference evidence="2" key="1">
    <citation type="submission" date="2021-12" db="EMBL/GenBank/DDBJ databases">
        <authorList>
            <person name="King R."/>
        </authorList>
    </citation>
    <scope>NUCLEOTIDE SEQUENCE</scope>
</reference>
<evidence type="ECO:0000313" key="3">
    <source>
        <dbReference type="Proteomes" id="UP001154114"/>
    </source>
</evidence>
<evidence type="ECO:0000313" key="2">
    <source>
        <dbReference type="EMBL" id="CAD0199260.1"/>
    </source>
</evidence>
<dbReference type="Proteomes" id="UP001154114">
    <property type="component" value="Chromosome 10"/>
</dbReference>
<dbReference type="Pfam" id="PF13561">
    <property type="entry name" value="adh_short_C2"/>
    <property type="match status" value="1"/>
</dbReference>
<dbReference type="InterPro" id="IPR020904">
    <property type="entry name" value="Sc_DH/Rdtase_CS"/>
</dbReference>
<accession>A0A9N8KS61</accession>
<keyword evidence="1" id="KW-0560">Oxidoreductase</keyword>
<dbReference type="OrthoDB" id="47007at2759"/>
<dbReference type="FunFam" id="3.40.50.720:FF:000084">
    <property type="entry name" value="Short-chain dehydrogenase reductase"/>
    <property type="match status" value="1"/>
</dbReference>
<dbReference type="SUPFAM" id="SSF51735">
    <property type="entry name" value="NAD(P)-binding Rossmann-fold domains"/>
    <property type="match status" value="1"/>
</dbReference>
<dbReference type="InterPro" id="IPR002347">
    <property type="entry name" value="SDR_fam"/>
</dbReference>
<dbReference type="Gene3D" id="3.40.50.720">
    <property type="entry name" value="NAD(P)-binding Rossmann-like Domain"/>
    <property type="match status" value="1"/>
</dbReference>
<dbReference type="EMBL" id="LR824013">
    <property type="protein sequence ID" value="CAD0199260.1"/>
    <property type="molecule type" value="Genomic_DNA"/>
</dbReference>
<dbReference type="AlphaFoldDB" id="A0A9N8KS61"/>
<sequence length="253" mass="26958">MSFNDKVVIVTGSSSGIGAAIAIEFSSLGAKVCLVGRNKEKLDEVGKKCNNPLVLVADITQDKDAQRIVSETVRYFGKLDILINNAGMGGSASIVAENALEVYDKVMNTNLRSVVHLTHLAAPHIIKTKGNIINISSVCALRVLLTNGFAYNTSKAGLDHFTRSVAAELASQGVRVNAVNPGPVQTDILENTGANEAQQKYVFEKMKQSTALNRISDPSEIADLVIFLASDKARAITGSIYVSDNGTLIKTAH</sequence>
<name>A0A9N8KS61_CHRIL</name>
<evidence type="ECO:0000256" key="1">
    <source>
        <dbReference type="ARBA" id="ARBA00023002"/>
    </source>
</evidence>